<dbReference type="AlphaFoldDB" id="A0A645IW05"/>
<comment type="caution">
    <text evidence="1">The sequence shown here is derived from an EMBL/GenBank/DDBJ whole genome shotgun (WGS) entry which is preliminary data.</text>
</comment>
<organism evidence="1">
    <name type="scientific">bioreactor metagenome</name>
    <dbReference type="NCBI Taxonomy" id="1076179"/>
    <lineage>
        <taxon>unclassified sequences</taxon>
        <taxon>metagenomes</taxon>
        <taxon>ecological metagenomes</taxon>
    </lineage>
</organism>
<gene>
    <name evidence="1" type="ORF">SDC9_202999</name>
</gene>
<protein>
    <submittedName>
        <fullName evidence="1">Uncharacterized protein</fullName>
    </submittedName>
</protein>
<accession>A0A645IW05</accession>
<sequence>MVVPDFLAPGADGKDAFEGLYALVQLLVLCVNRLRHVVESFGDFAQLIRARYYAPGLHVTRGKFLNGSCQIVRWAHESAGEDQGSQERQQSRK</sequence>
<dbReference type="EMBL" id="VSSQ01124409">
    <property type="protein sequence ID" value="MPN55317.1"/>
    <property type="molecule type" value="Genomic_DNA"/>
</dbReference>
<evidence type="ECO:0000313" key="1">
    <source>
        <dbReference type="EMBL" id="MPN55317.1"/>
    </source>
</evidence>
<proteinExistence type="predicted"/>
<name>A0A645IW05_9ZZZZ</name>
<reference evidence="1" key="1">
    <citation type="submission" date="2019-08" db="EMBL/GenBank/DDBJ databases">
        <authorList>
            <person name="Kucharzyk K."/>
            <person name="Murdoch R.W."/>
            <person name="Higgins S."/>
            <person name="Loffler F."/>
        </authorList>
    </citation>
    <scope>NUCLEOTIDE SEQUENCE</scope>
</reference>